<name>A0A4U1DCB3_9BACI</name>
<dbReference type="PANTHER" id="PTHR37291">
    <property type="entry name" value="5-METHYLCYTOSINE-SPECIFIC RESTRICTION ENZYME B"/>
    <property type="match status" value="1"/>
</dbReference>
<dbReference type="Pfam" id="PF12102">
    <property type="entry name" value="MrcB_N"/>
    <property type="match status" value="1"/>
</dbReference>
<dbReference type="PANTHER" id="PTHR37291:SF1">
    <property type="entry name" value="TYPE IV METHYL-DIRECTED RESTRICTION ENZYME ECOKMCRB SUBUNIT"/>
    <property type="match status" value="1"/>
</dbReference>
<dbReference type="AlphaFoldDB" id="A0A4U1DCB3"/>
<evidence type="ECO:0000259" key="1">
    <source>
        <dbReference type="Pfam" id="PF07728"/>
    </source>
</evidence>
<protein>
    <submittedName>
        <fullName evidence="3">DUF3578 domain-containing protein</fullName>
    </submittedName>
</protein>
<evidence type="ECO:0000259" key="2">
    <source>
        <dbReference type="Pfam" id="PF12102"/>
    </source>
</evidence>
<feature type="domain" description="ATPase dynein-related AAA" evidence="1">
    <location>
        <begin position="536"/>
        <end position="687"/>
    </location>
</feature>
<evidence type="ECO:0000313" key="3">
    <source>
        <dbReference type="EMBL" id="TKC19126.1"/>
    </source>
</evidence>
<dbReference type="EMBL" id="SWBM01000001">
    <property type="protein sequence ID" value="TKC19126.1"/>
    <property type="molecule type" value="Genomic_DNA"/>
</dbReference>
<dbReference type="InterPro" id="IPR021961">
    <property type="entry name" value="McrB_DNA-bd"/>
</dbReference>
<organism evidence="3 4">
    <name type="scientific">Robertmurraya kyonggiensis</name>
    <dbReference type="NCBI Taxonomy" id="1037680"/>
    <lineage>
        <taxon>Bacteria</taxon>
        <taxon>Bacillati</taxon>
        <taxon>Bacillota</taxon>
        <taxon>Bacilli</taxon>
        <taxon>Bacillales</taxon>
        <taxon>Bacillaceae</taxon>
        <taxon>Robertmurraya</taxon>
    </lineage>
</organism>
<proteinExistence type="predicted"/>
<feature type="domain" description="Type IV methyl-directed restriction enzyme EcoKMcrB subunit DNA-binding" evidence="2">
    <location>
        <begin position="298"/>
        <end position="469"/>
    </location>
</feature>
<dbReference type="Gene3D" id="3.30.920.90">
    <property type="match status" value="1"/>
</dbReference>
<dbReference type="SUPFAM" id="SSF52540">
    <property type="entry name" value="P-loop containing nucleoside triphosphate hydrolases"/>
    <property type="match status" value="1"/>
</dbReference>
<dbReference type="InterPro" id="IPR027417">
    <property type="entry name" value="P-loop_NTPase"/>
</dbReference>
<dbReference type="InterPro" id="IPR011704">
    <property type="entry name" value="ATPase_dyneun-rel_AAA"/>
</dbReference>
<evidence type="ECO:0000313" key="4">
    <source>
        <dbReference type="Proteomes" id="UP000307756"/>
    </source>
</evidence>
<dbReference type="OrthoDB" id="9781481at2"/>
<dbReference type="Gene3D" id="3.40.50.300">
    <property type="entry name" value="P-loop containing nucleotide triphosphate hydrolases"/>
    <property type="match status" value="1"/>
</dbReference>
<dbReference type="GO" id="GO:0005524">
    <property type="term" value="F:ATP binding"/>
    <property type="evidence" value="ECO:0007669"/>
    <property type="project" value="InterPro"/>
</dbReference>
<reference evidence="3 4" key="1">
    <citation type="journal article" date="2011" name="J. Microbiol.">
        <title>Bacillus kyonggiensis sp. nov., isolated from soil of a lettuce field.</title>
        <authorList>
            <person name="Dong K."/>
            <person name="Lee S."/>
        </authorList>
    </citation>
    <scope>NUCLEOTIDE SEQUENCE [LARGE SCALE GENOMIC DNA]</scope>
    <source>
        <strain evidence="3 4">NB22</strain>
    </source>
</reference>
<keyword evidence="4" id="KW-1185">Reference proteome</keyword>
<dbReference type="InterPro" id="IPR052934">
    <property type="entry name" value="Methyl-DNA_Rec/Restrict_Enz"/>
</dbReference>
<gene>
    <name evidence="3" type="ORF">FA727_06160</name>
</gene>
<dbReference type="Pfam" id="PF07728">
    <property type="entry name" value="AAA_5"/>
    <property type="match status" value="1"/>
</dbReference>
<accession>A0A4U1DCB3</accession>
<sequence length="858" mass="99553">MLETIILELVKRVRQAQTLGTKKLNIIAKTDKDGIYIETESSRLKFETGKNKEPYDLISKDFLLEGWQEFISARNAIADSFRKTRGRTSFLMALFSQLPFVKVTTIKGKTSIQLMEYLTDELPNEQYHKVKSFLEEMINGEYDPKQLSQQTDGNLYRVKSRARQDAKLLGFVNEFSEVNQFQLDEYARAENKDEYIKNILPKIGYFHMALICLDLLQELSKEDKRMALVELGMLIVRNSKGSNLMVESVAKERTYNLLKWLESTRLIDENWSPKEHYFETSIHKEQFMTSNIKNSLLRIMNEYIDAKRESFGGHPLGAFVRRDIPTEFMQLPFIDSTDYVVTGSVGQGNWASVPWIAIMHRSITMSTQRGYYIVYLFSEDMQHVYLTLAQGVTETSNEDMLRIKQEIRESIRLSRKVQKDDNIDLGPSKKARDYAYSTAAYIRYDLNSMPEEHVFVSDLNEMVEIYQNFITIKNGKTSMVYETSNPKERVLEKMPDNFSYKDLTTHIYNYITSKGFYYNKGEVTNLFLSLKSKPFVILSGISGTGKTKMVQWFAESLGANENNGQFTLIPIRPDWNDGSDLLGYRDIKGEFTEGPLTKVIKRASENLEKPYFVLLDEMNLARVEYYFSDILSVMESRRREDGKIVSSLLLSQETAGFELRIPNNLYFIGTVNMDETTHPFSKKVLDRANTIEFNRVELQNLDFLEEAASITPIAMENHQLESKFLHLKDVYLTHKEIIGRTTEELVRINNSLQSVHAHVGYRVRDEICFYLANNETGELFSFEEALDNCILQKILPRISGSDSRVEKMLKELYTIFTNMEYLEDSIELQHAKYPRSAEKVAEMLRRLQEDGFTSFWIS</sequence>
<dbReference type="RefSeq" id="WP_136829967.1">
    <property type="nucleotide sequence ID" value="NZ_SWBM01000001.1"/>
</dbReference>
<dbReference type="Proteomes" id="UP000307756">
    <property type="component" value="Unassembled WGS sequence"/>
</dbReference>
<dbReference type="GO" id="GO:0016887">
    <property type="term" value="F:ATP hydrolysis activity"/>
    <property type="evidence" value="ECO:0007669"/>
    <property type="project" value="InterPro"/>
</dbReference>
<comment type="caution">
    <text evidence="3">The sequence shown here is derived from an EMBL/GenBank/DDBJ whole genome shotgun (WGS) entry which is preliminary data.</text>
</comment>